<organism evidence="1 2">
    <name type="scientific">Zizania palustris</name>
    <name type="common">Northern wild rice</name>
    <dbReference type="NCBI Taxonomy" id="103762"/>
    <lineage>
        <taxon>Eukaryota</taxon>
        <taxon>Viridiplantae</taxon>
        <taxon>Streptophyta</taxon>
        <taxon>Embryophyta</taxon>
        <taxon>Tracheophyta</taxon>
        <taxon>Spermatophyta</taxon>
        <taxon>Magnoliopsida</taxon>
        <taxon>Liliopsida</taxon>
        <taxon>Poales</taxon>
        <taxon>Poaceae</taxon>
        <taxon>BOP clade</taxon>
        <taxon>Oryzoideae</taxon>
        <taxon>Oryzeae</taxon>
        <taxon>Zizaniinae</taxon>
        <taxon>Zizania</taxon>
    </lineage>
</organism>
<reference evidence="1" key="1">
    <citation type="journal article" date="2021" name="bioRxiv">
        <title>Whole Genome Assembly and Annotation of Northern Wild Rice, Zizania palustris L., Supports a Whole Genome Duplication in the Zizania Genus.</title>
        <authorList>
            <person name="Haas M."/>
            <person name="Kono T."/>
            <person name="Macchietto M."/>
            <person name="Millas R."/>
            <person name="McGilp L."/>
            <person name="Shao M."/>
            <person name="Duquette J."/>
            <person name="Hirsch C.N."/>
            <person name="Kimball J."/>
        </authorList>
    </citation>
    <scope>NUCLEOTIDE SEQUENCE</scope>
    <source>
        <tissue evidence="1">Fresh leaf tissue</tissue>
    </source>
</reference>
<sequence length="164" mass="17728">MSSSVNKISPSALLKLVEPLPLLPSHSRSDIFSPPNATTRSAVARSMLRLPALKTTALPVSAFVDMAPASRWFFVLRLQGAARSVQSILRLLLQGAHCTGLLPLSHYVASPPRPHRRPPLTFLQDNTKDKIVAWPFLPPVYACLGSCLQSVGSINLVTSLLLLG</sequence>
<evidence type="ECO:0000313" key="2">
    <source>
        <dbReference type="Proteomes" id="UP000729402"/>
    </source>
</evidence>
<comment type="caution">
    <text evidence="1">The sequence shown here is derived from an EMBL/GenBank/DDBJ whole genome shotgun (WGS) entry which is preliminary data.</text>
</comment>
<evidence type="ECO:0000313" key="1">
    <source>
        <dbReference type="EMBL" id="KAG8081755.1"/>
    </source>
</evidence>
<protein>
    <submittedName>
        <fullName evidence="1">Uncharacterized protein</fullName>
    </submittedName>
</protein>
<proteinExistence type="predicted"/>
<dbReference type="EMBL" id="JAAALK010000086">
    <property type="protein sequence ID" value="KAG8081755.1"/>
    <property type="molecule type" value="Genomic_DNA"/>
</dbReference>
<name>A0A8J5SW42_ZIZPA</name>
<dbReference type="Proteomes" id="UP000729402">
    <property type="component" value="Unassembled WGS sequence"/>
</dbReference>
<keyword evidence="2" id="KW-1185">Reference proteome</keyword>
<dbReference type="AlphaFoldDB" id="A0A8J5SW42"/>
<accession>A0A8J5SW42</accession>
<gene>
    <name evidence="1" type="ORF">GUJ93_ZPchr0014g47321</name>
</gene>
<reference evidence="1" key="2">
    <citation type="submission" date="2021-02" db="EMBL/GenBank/DDBJ databases">
        <authorList>
            <person name="Kimball J.A."/>
            <person name="Haas M.W."/>
            <person name="Macchietto M."/>
            <person name="Kono T."/>
            <person name="Duquette J."/>
            <person name="Shao M."/>
        </authorList>
    </citation>
    <scope>NUCLEOTIDE SEQUENCE</scope>
    <source>
        <tissue evidence="1">Fresh leaf tissue</tissue>
    </source>
</reference>